<dbReference type="Pfam" id="PF00196">
    <property type="entry name" value="GerE"/>
    <property type="match status" value="1"/>
</dbReference>
<sequence>MINILHIDDSEAYRRRLIDIAPPDAFTLVGSHGDPALAIGDQRGLAGCDIIILGGGTGETIVTSVKALKSANAAKPIVVLADHFSLDSLGAAFEAGAMGYLVKSISPDALFESIMLVILGEKVFPAQLAGLLVEKTPHELTPGLAERRRALTAKELEVMGHVKLGYSNKQIARVLGIADITVRLHINNAFRKMNVKNRIQGALWMIEHEAELNMGQTMPKPRLQSK</sequence>
<dbReference type="InterPro" id="IPR011006">
    <property type="entry name" value="CheY-like_superfamily"/>
</dbReference>
<dbReference type="RefSeq" id="WP_037448942.1">
    <property type="nucleotide sequence ID" value="NZ_AVFL01000004.1"/>
</dbReference>
<feature type="domain" description="Response regulatory" evidence="4">
    <location>
        <begin position="3"/>
        <end position="118"/>
    </location>
</feature>
<keyword evidence="1" id="KW-0238">DNA-binding</keyword>
<dbReference type="InterPro" id="IPR039420">
    <property type="entry name" value="WalR-like"/>
</dbReference>
<dbReference type="InterPro" id="IPR001789">
    <property type="entry name" value="Sig_transdc_resp-reg_receiver"/>
</dbReference>
<dbReference type="PROSITE" id="PS00622">
    <property type="entry name" value="HTH_LUXR_1"/>
    <property type="match status" value="1"/>
</dbReference>
<evidence type="ECO:0000256" key="1">
    <source>
        <dbReference type="ARBA" id="ARBA00023125"/>
    </source>
</evidence>
<dbReference type="PROSITE" id="PS50110">
    <property type="entry name" value="RESPONSE_REGULATORY"/>
    <property type="match status" value="1"/>
</dbReference>
<evidence type="ECO:0000313" key="5">
    <source>
        <dbReference type="EMBL" id="EWY41490.1"/>
    </source>
</evidence>
<evidence type="ECO:0000256" key="2">
    <source>
        <dbReference type="PROSITE-ProRule" id="PRU00169"/>
    </source>
</evidence>
<dbReference type="STRING" id="1385369.N825_27400"/>
<dbReference type="SUPFAM" id="SSF52172">
    <property type="entry name" value="CheY-like"/>
    <property type="match status" value="1"/>
</dbReference>
<evidence type="ECO:0008006" key="7">
    <source>
        <dbReference type="Google" id="ProtNLM"/>
    </source>
</evidence>
<dbReference type="AlphaFoldDB" id="W9H5H9"/>
<evidence type="ECO:0000313" key="6">
    <source>
        <dbReference type="Proteomes" id="UP000019486"/>
    </source>
</evidence>
<dbReference type="GO" id="GO:0000160">
    <property type="term" value="P:phosphorelay signal transduction system"/>
    <property type="evidence" value="ECO:0007669"/>
    <property type="project" value="InterPro"/>
</dbReference>
<dbReference type="SUPFAM" id="SSF46894">
    <property type="entry name" value="C-terminal effector domain of the bipartite response regulators"/>
    <property type="match status" value="1"/>
</dbReference>
<gene>
    <name evidence="5" type="ORF">N825_27400</name>
</gene>
<dbReference type="PROSITE" id="PS50043">
    <property type="entry name" value="HTH_LUXR_2"/>
    <property type="match status" value="1"/>
</dbReference>
<proteinExistence type="predicted"/>
<dbReference type="SMART" id="SM00421">
    <property type="entry name" value="HTH_LUXR"/>
    <property type="match status" value="1"/>
</dbReference>
<feature type="domain" description="HTH luxR-type" evidence="3">
    <location>
        <begin position="144"/>
        <end position="209"/>
    </location>
</feature>
<dbReference type="EMBL" id="AVFL01000004">
    <property type="protein sequence ID" value="EWY41490.1"/>
    <property type="molecule type" value="Genomic_DNA"/>
</dbReference>
<comment type="caution">
    <text evidence="2">Lacks conserved residue(s) required for the propagation of feature annotation.</text>
</comment>
<dbReference type="OrthoDB" id="9814495at2"/>
<dbReference type="SMART" id="SM00448">
    <property type="entry name" value="REC"/>
    <property type="match status" value="1"/>
</dbReference>
<comment type="caution">
    <text evidence="5">The sequence shown here is derived from an EMBL/GenBank/DDBJ whole genome shotgun (WGS) entry which is preliminary data.</text>
</comment>
<dbReference type="PRINTS" id="PR00038">
    <property type="entry name" value="HTHLUXR"/>
</dbReference>
<dbReference type="PANTHER" id="PTHR43214:SF42">
    <property type="entry name" value="TRANSCRIPTIONAL REGULATORY PROTEIN DESR"/>
    <property type="match status" value="1"/>
</dbReference>
<organism evidence="5 6">
    <name type="scientific">Skermanella stibiiresistens SB22</name>
    <dbReference type="NCBI Taxonomy" id="1385369"/>
    <lineage>
        <taxon>Bacteria</taxon>
        <taxon>Pseudomonadati</taxon>
        <taxon>Pseudomonadota</taxon>
        <taxon>Alphaproteobacteria</taxon>
        <taxon>Rhodospirillales</taxon>
        <taxon>Azospirillaceae</taxon>
        <taxon>Skermanella</taxon>
    </lineage>
</organism>
<dbReference type="Proteomes" id="UP000019486">
    <property type="component" value="Unassembled WGS sequence"/>
</dbReference>
<dbReference type="InterPro" id="IPR000792">
    <property type="entry name" value="Tscrpt_reg_LuxR_C"/>
</dbReference>
<accession>W9H5H9</accession>
<dbReference type="Gene3D" id="3.40.50.2300">
    <property type="match status" value="1"/>
</dbReference>
<dbReference type="GO" id="GO:0003677">
    <property type="term" value="F:DNA binding"/>
    <property type="evidence" value="ECO:0007669"/>
    <property type="project" value="UniProtKB-KW"/>
</dbReference>
<dbReference type="CDD" id="cd06170">
    <property type="entry name" value="LuxR_C_like"/>
    <property type="match status" value="1"/>
</dbReference>
<evidence type="ECO:0000259" key="3">
    <source>
        <dbReference type="PROSITE" id="PS50043"/>
    </source>
</evidence>
<dbReference type="PANTHER" id="PTHR43214">
    <property type="entry name" value="TWO-COMPONENT RESPONSE REGULATOR"/>
    <property type="match status" value="1"/>
</dbReference>
<evidence type="ECO:0000259" key="4">
    <source>
        <dbReference type="PROSITE" id="PS50110"/>
    </source>
</evidence>
<name>W9H5H9_9PROT</name>
<protein>
    <recommendedName>
        <fullName evidence="7">Transcriptional regulator</fullName>
    </recommendedName>
</protein>
<dbReference type="InterPro" id="IPR016032">
    <property type="entry name" value="Sig_transdc_resp-reg_C-effctor"/>
</dbReference>
<keyword evidence="6" id="KW-1185">Reference proteome</keyword>
<dbReference type="GO" id="GO:0006355">
    <property type="term" value="P:regulation of DNA-templated transcription"/>
    <property type="evidence" value="ECO:0007669"/>
    <property type="project" value="InterPro"/>
</dbReference>
<reference evidence="5 6" key="1">
    <citation type="submission" date="2013-08" db="EMBL/GenBank/DDBJ databases">
        <title>The genome sequence of Skermanella stibiiresistens.</title>
        <authorList>
            <person name="Zhu W."/>
            <person name="Wang G."/>
        </authorList>
    </citation>
    <scope>NUCLEOTIDE SEQUENCE [LARGE SCALE GENOMIC DNA]</scope>
    <source>
        <strain evidence="5 6">SB22</strain>
    </source>
</reference>